<sequence length="173" mass="19115">MGLPQNLIVGGHSQGCAMSLAVLLSLGHSVGVYIDMSGFLTYQDDLKSVVNDKVDSDNPLSHPREPQDTTVDASAVKAQELERDHLDLGPLHRPYQGKTAYQTPVLLGLGKADEKVPCALGERAVQFLQDSGYQVEWKCYENQGDWYKINDEIDGICNFIALKVRWEPVNNIA</sequence>
<name>W7MR74_GIBM7</name>
<proteinExistence type="predicted"/>
<dbReference type="Proteomes" id="UP000009096">
    <property type="component" value="Chromosome 4"/>
</dbReference>
<accession>W7MR74</accession>
<dbReference type="RefSeq" id="XP_018760124.1">
    <property type="nucleotide sequence ID" value="XM_018906461.1"/>
</dbReference>
<dbReference type="PANTHER" id="PTHR10655">
    <property type="entry name" value="LYSOPHOSPHOLIPASE-RELATED"/>
    <property type="match status" value="1"/>
</dbReference>
<reference evidence="2 3" key="1">
    <citation type="journal article" date="2010" name="Nature">
        <title>Comparative genomics reveals mobile pathogenicity chromosomes in Fusarium.</title>
        <authorList>
            <person name="Ma L.J."/>
            <person name="van der Does H.C."/>
            <person name="Borkovich K.A."/>
            <person name="Coleman J.J."/>
            <person name="Daboussi M.J."/>
            <person name="Di Pietro A."/>
            <person name="Dufresne M."/>
            <person name="Freitag M."/>
            <person name="Grabherr M."/>
            <person name="Henrissat B."/>
            <person name="Houterman P.M."/>
            <person name="Kang S."/>
            <person name="Shim W.B."/>
            <person name="Woloshuk C."/>
            <person name="Xie X."/>
            <person name="Xu J.R."/>
            <person name="Antoniw J."/>
            <person name="Baker S.E."/>
            <person name="Bluhm B.H."/>
            <person name="Breakspear A."/>
            <person name="Brown D.W."/>
            <person name="Butchko R.A."/>
            <person name="Chapman S."/>
            <person name="Coulson R."/>
            <person name="Coutinho P.M."/>
            <person name="Danchin E.G."/>
            <person name="Diener A."/>
            <person name="Gale L.R."/>
            <person name="Gardiner D.M."/>
            <person name="Goff S."/>
            <person name="Hammond-Kosack K.E."/>
            <person name="Hilburn K."/>
            <person name="Hua-Van A."/>
            <person name="Jonkers W."/>
            <person name="Kazan K."/>
            <person name="Kodira C.D."/>
            <person name="Koehrsen M."/>
            <person name="Kumar L."/>
            <person name="Lee Y.H."/>
            <person name="Li L."/>
            <person name="Manners J.M."/>
            <person name="Miranda-Saavedra D."/>
            <person name="Mukherjee M."/>
            <person name="Park G."/>
            <person name="Park J."/>
            <person name="Park S.Y."/>
            <person name="Proctor R.H."/>
            <person name="Regev A."/>
            <person name="Ruiz-Roldan M.C."/>
            <person name="Sain D."/>
            <person name="Sakthikumar S."/>
            <person name="Sykes S."/>
            <person name="Schwartz D.C."/>
            <person name="Turgeon B.G."/>
            <person name="Wapinski I."/>
            <person name="Yoder O."/>
            <person name="Young S."/>
            <person name="Zeng Q."/>
            <person name="Zhou S."/>
            <person name="Galagan J."/>
            <person name="Cuomo C.A."/>
            <person name="Kistler H.C."/>
            <person name="Rep M."/>
        </authorList>
    </citation>
    <scope>NUCLEOTIDE SEQUENCE [LARGE SCALE GENOMIC DNA]</scope>
    <source>
        <strain evidence="3">M3125 / FGSC 7600</strain>
    </source>
</reference>
<dbReference type="PANTHER" id="PTHR10655:SF63">
    <property type="entry name" value="PHOSPHOLIPASE_CARBOXYLESTERASE_THIOESTERASE DOMAIN-CONTAINING PROTEIN"/>
    <property type="match status" value="1"/>
</dbReference>
<dbReference type="VEuPathDB" id="FungiDB:FVEG_17198"/>
<dbReference type="GO" id="GO:0005737">
    <property type="term" value="C:cytoplasm"/>
    <property type="evidence" value="ECO:0007669"/>
    <property type="project" value="TreeGrafter"/>
</dbReference>
<dbReference type="KEGG" id="fvr:FVEG_17198"/>
<organism evidence="2 3">
    <name type="scientific">Gibberella moniliformis (strain M3125 / FGSC 7600)</name>
    <name type="common">Maize ear and stalk rot fungus</name>
    <name type="synonym">Fusarium verticillioides</name>
    <dbReference type="NCBI Taxonomy" id="334819"/>
    <lineage>
        <taxon>Eukaryota</taxon>
        <taxon>Fungi</taxon>
        <taxon>Dikarya</taxon>
        <taxon>Ascomycota</taxon>
        <taxon>Pezizomycotina</taxon>
        <taxon>Sordariomycetes</taxon>
        <taxon>Hypocreomycetidae</taxon>
        <taxon>Hypocreales</taxon>
        <taxon>Nectriaceae</taxon>
        <taxon>Fusarium</taxon>
        <taxon>Fusarium fujikuroi species complex</taxon>
    </lineage>
</organism>
<evidence type="ECO:0000313" key="3">
    <source>
        <dbReference type="Proteomes" id="UP000009096"/>
    </source>
</evidence>
<dbReference type="OrthoDB" id="2418081at2759"/>
<dbReference type="GO" id="GO:0008474">
    <property type="term" value="F:palmitoyl-(protein) hydrolase activity"/>
    <property type="evidence" value="ECO:0007669"/>
    <property type="project" value="TreeGrafter"/>
</dbReference>
<dbReference type="EMBL" id="DS022260">
    <property type="protein sequence ID" value="EWG53933.1"/>
    <property type="molecule type" value="Genomic_DNA"/>
</dbReference>
<dbReference type="EMBL" id="CM000581">
    <property type="protein sequence ID" value="EWG53933.1"/>
    <property type="molecule type" value="Genomic_DNA"/>
</dbReference>
<gene>
    <name evidence="2" type="ORF">FVEG_17198</name>
</gene>
<protein>
    <recommendedName>
        <fullName evidence="4">Phospholipase/carboxylesterase/thioesterase domain-containing protein</fullName>
    </recommendedName>
</protein>
<feature type="region of interest" description="Disordered" evidence="1">
    <location>
        <begin position="53"/>
        <end position="72"/>
    </location>
</feature>
<dbReference type="AlphaFoldDB" id="W7MR74"/>
<dbReference type="Gene3D" id="3.40.50.1820">
    <property type="entry name" value="alpha/beta hydrolase"/>
    <property type="match status" value="1"/>
</dbReference>
<evidence type="ECO:0008006" key="4">
    <source>
        <dbReference type="Google" id="ProtNLM"/>
    </source>
</evidence>
<evidence type="ECO:0000256" key="1">
    <source>
        <dbReference type="SAM" id="MobiDB-lite"/>
    </source>
</evidence>
<dbReference type="SUPFAM" id="SSF53474">
    <property type="entry name" value="alpha/beta-Hydrolases"/>
    <property type="match status" value="1"/>
</dbReference>
<dbReference type="GeneID" id="30074074"/>
<dbReference type="GO" id="GO:0052689">
    <property type="term" value="F:carboxylic ester hydrolase activity"/>
    <property type="evidence" value="ECO:0007669"/>
    <property type="project" value="TreeGrafter"/>
</dbReference>
<dbReference type="InterPro" id="IPR029058">
    <property type="entry name" value="AB_hydrolase_fold"/>
</dbReference>
<dbReference type="InterPro" id="IPR050565">
    <property type="entry name" value="LYPA1-2/EST-like"/>
</dbReference>
<keyword evidence="3" id="KW-1185">Reference proteome</keyword>
<evidence type="ECO:0000313" key="2">
    <source>
        <dbReference type="EMBL" id="EWG53933.1"/>
    </source>
</evidence>
<feature type="compositionally biased region" description="Basic and acidic residues" evidence="1">
    <location>
        <begin position="53"/>
        <end position="67"/>
    </location>
</feature>